<protein>
    <recommendedName>
        <fullName evidence="6">Ig-like domain-containing protein</fullName>
    </recommendedName>
</protein>
<feature type="domain" description="Ig-like" evidence="6">
    <location>
        <begin position="178"/>
        <end position="279"/>
    </location>
</feature>
<evidence type="ECO:0000256" key="5">
    <source>
        <dbReference type="SAM" id="Phobius"/>
    </source>
</evidence>
<organism evidence="7 8">
    <name type="scientific">Mytilus galloprovincialis</name>
    <name type="common">Mediterranean mussel</name>
    <dbReference type="NCBI Taxonomy" id="29158"/>
    <lineage>
        <taxon>Eukaryota</taxon>
        <taxon>Metazoa</taxon>
        <taxon>Spiralia</taxon>
        <taxon>Lophotrochozoa</taxon>
        <taxon>Mollusca</taxon>
        <taxon>Bivalvia</taxon>
        <taxon>Autobranchia</taxon>
        <taxon>Pteriomorphia</taxon>
        <taxon>Mytilida</taxon>
        <taxon>Mytiloidea</taxon>
        <taxon>Mytilidae</taxon>
        <taxon>Mytilinae</taxon>
        <taxon>Mytilus</taxon>
    </lineage>
</organism>
<keyword evidence="5" id="KW-0812">Transmembrane</keyword>
<accession>A0A8B6BI15</accession>
<dbReference type="AlphaFoldDB" id="A0A8B6BI15"/>
<dbReference type="InterPro" id="IPR036179">
    <property type="entry name" value="Ig-like_dom_sf"/>
</dbReference>
<dbReference type="PROSITE" id="PS50835">
    <property type="entry name" value="IG_LIKE"/>
    <property type="match status" value="6"/>
</dbReference>
<dbReference type="PANTHER" id="PTHR45080">
    <property type="entry name" value="CONTACTIN 5"/>
    <property type="match status" value="1"/>
</dbReference>
<evidence type="ECO:0000256" key="4">
    <source>
        <dbReference type="SAM" id="MobiDB-lite"/>
    </source>
</evidence>
<dbReference type="InterPro" id="IPR007110">
    <property type="entry name" value="Ig-like_dom"/>
</dbReference>
<dbReference type="PANTHER" id="PTHR45080:SF8">
    <property type="entry name" value="IG-LIKE DOMAIN-CONTAINING PROTEIN"/>
    <property type="match status" value="1"/>
</dbReference>
<dbReference type="SMART" id="SM00408">
    <property type="entry name" value="IGc2"/>
    <property type="match status" value="6"/>
</dbReference>
<feature type="domain" description="Ig-like" evidence="6">
    <location>
        <begin position="484"/>
        <end position="557"/>
    </location>
</feature>
<dbReference type="Pfam" id="PF00090">
    <property type="entry name" value="TSP_1"/>
    <property type="match status" value="2"/>
</dbReference>
<proteinExistence type="predicted"/>
<dbReference type="Gene3D" id="2.20.100.10">
    <property type="entry name" value="Thrombospondin type-1 (TSP1) repeat"/>
    <property type="match status" value="2"/>
</dbReference>
<dbReference type="PRINTS" id="PR01705">
    <property type="entry name" value="TSP1REPEAT"/>
</dbReference>
<feature type="domain" description="Ig-like" evidence="6">
    <location>
        <begin position="564"/>
        <end position="656"/>
    </location>
</feature>
<dbReference type="PROSITE" id="PS50092">
    <property type="entry name" value="TSP1"/>
    <property type="match status" value="2"/>
</dbReference>
<dbReference type="SUPFAM" id="SSF48726">
    <property type="entry name" value="Immunoglobulin"/>
    <property type="match status" value="6"/>
</dbReference>
<evidence type="ECO:0000256" key="1">
    <source>
        <dbReference type="ARBA" id="ARBA00022729"/>
    </source>
</evidence>
<dbReference type="GO" id="GO:0005886">
    <property type="term" value="C:plasma membrane"/>
    <property type="evidence" value="ECO:0007669"/>
    <property type="project" value="TreeGrafter"/>
</dbReference>
<feature type="region of interest" description="Disordered" evidence="4">
    <location>
        <begin position="759"/>
        <end position="801"/>
    </location>
</feature>
<keyword evidence="8" id="KW-1185">Reference proteome</keyword>
<keyword evidence="5" id="KW-0472">Membrane</keyword>
<dbReference type="SMART" id="SM00409">
    <property type="entry name" value="IG"/>
    <property type="match status" value="6"/>
</dbReference>
<dbReference type="InterPro" id="IPR003598">
    <property type="entry name" value="Ig_sub2"/>
</dbReference>
<feature type="compositionally biased region" description="Polar residues" evidence="4">
    <location>
        <begin position="770"/>
        <end position="780"/>
    </location>
</feature>
<dbReference type="EMBL" id="UYJE01000130">
    <property type="protein sequence ID" value="VDH90359.1"/>
    <property type="molecule type" value="Genomic_DNA"/>
</dbReference>
<keyword evidence="3" id="KW-1015">Disulfide bond</keyword>
<feature type="domain" description="Ig-like" evidence="6">
    <location>
        <begin position="282"/>
        <end position="373"/>
    </location>
</feature>
<dbReference type="Proteomes" id="UP000596742">
    <property type="component" value="Unassembled WGS sequence"/>
</dbReference>
<dbReference type="InterPro" id="IPR036383">
    <property type="entry name" value="TSP1_rpt_sf"/>
</dbReference>
<dbReference type="Pfam" id="PF13927">
    <property type="entry name" value="Ig_3"/>
    <property type="match status" value="3"/>
</dbReference>
<keyword evidence="5" id="KW-1133">Transmembrane helix</keyword>
<dbReference type="GO" id="GO:0007156">
    <property type="term" value="P:homophilic cell adhesion via plasma membrane adhesion molecules"/>
    <property type="evidence" value="ECO:0007669"/>
    <property type="project" value="TreeGrafter"/>
</dbReference>
<dbReference type="InterPro" id="IPR003599">
    <property type="entry name" value="Ig_sub"/>
</dbReference>
<dbReference type="OrthoDB" id="6161611at2759"/>
<dbReference type="InterPro" id="IPR050958">
    <property type="entry name" value="Cell_Adh-Cytoskel_Orgn"/>
</dbReference>
<gene>
    <name evidence="7" type="ORF">MGAL_10B024757</name>
</gene>
<dbReference type="FunFam" id="2.20.100.10:FF:000007">
    <property type="entry name" value="Thrombospondin 1"/>
    <property type="match status" value="1"/>
</dbReference>
<feature type="domain" description="Ig-like" evidence="6">
    <location>
        <begin position="377"/>
        <end position="470"/>
    </location>
</feature>
<dbReference type="Pfam" id="PF07679">
    <property type="entry name" value="I-set"/>
    <property type="match status" value="1"/>
</dbReference>
<dbReference type="Gene3D" id="2.60.40.10">
    <property type="entry name" value="Immunoglobulins"/>
    <property type="match status" value="6"/>
</dbReference>
<dbReference type="CDD" id="cd00096">
    <property type="entry name" value="Ig"/>
    <property type="match status" value="2"/>
</dbReference>
<dbReference type="SUPFAM" id="SSF82895">
    <property type="entry name" value="TSP-1 type 1 repeat"/>
    <property type="match status" value="2"/>
</dbReference>
<keyword evidence="1" id="KW-0732">Signal</keyword>
<evidence type="ECO:0000259" key="6">
    <source>
        <dbReference type="PROSITE" id="PS50835"/>
    </source>
</evidence>
<evidence type="ECO:0000256" key="3">
    <source>
        <dbReference type="ARBA" id="ARBA00023157"/>
    </source>
</evidence>
<feature type="transmembrane region" description="Helical" evidence="5">
    <location>
        <begin position="664"/>
        <end position="689"/>
    </location>
</feature>
<comment type="caution">
    <text evidence="7">The sequence shown here is derived from an EMBL/GenBank/DDBJ whole genome shotgun (WGS) entry which is preliminary data.</text>
</comment>
<keyword evidence="2" id="KW-0677">Repeat</keyword>
<dbReference type="InterPro" id="IPR013783">
    <property type="entry name" value="Ig-like_fold"/>
</dbReference>
<sequence length="837" mass="93042">MSIVYDVAAIQGQQYTLSCDATGASFAWQKYRSNRQWDSLYNDDRYGGTGTVNLIIKNFDISKAGVYRCYSVTSRNFFKEYGSEITVTLSVNGQWGQWSSWSYCTVTCGGGIQKRSRICNNPYPSGGGFDCYGDREETHACSVDSCSEWSHWYAWQQCSVNCGYGKRLRYRHCQQCSPCVNVDETRCSGLSYENEKCSSIPCQGRLLHTLTIGCDLGTTGGTLFWNKYNNRNVLQDSSKYSGFNSPHLTITSLKYNDDGSYRCLLSSGTYGNYTSISVYGKPHVTIPHTTYAVKIGGNVTLVCNIQSNPTETALWWTYNQAQNITISKRRYSGGDITDHNLSINGVKDSDSGVYTCNAQNIEGTAEATTQLITGNLTQTTILPDYYIAIAGQDITLECHINPDSSNILLYWLKGTTDLRSHSKLKYMNGTLNHPSLTIKGIAETDAGNYTCKLENTFGNSEDYVELKVLSVNVIEPLNIYLRANTTVTLRCEATGGVLVSWRRNGKKIVTTSSVRYSGGTVNTPALTISNVTRSHSGNYTCETSYDLVKVTSKKAIQLFIRDIPLVHQSLDNIQATTGDTIQLKCGHESYPVPISVFWKKDGENINVSDSKYNGSSMRDPHLTIFNTEQSDSGIYVCGVGNEIGTGFGSNIELIIQDPEKTSSALASAVGGVVGAIVVFVAVFIICIVFRRRQNSHQKNTKRQKVNTKLNTSEQAIQYRPESKLQGETYMNIGLVSFTNTDEDEATSPILMQLTQHKAAEHISNKKRKSNVGNDNESTNQNDKKQTIPLDRNLDNANDDSTYYNVDDIITSVRVSELKDYIFKRKSNVNGKLEDEYK</sequence>
<evidence type="ECO:0000313" key="7">
    <source>
        <dbReference type="EMBL" id="VDH90359.1"/>
    </source>
</evidence>
<evidence type="ECO:0000256" key="2">
    <source>
        <dbReference type="ARBA" id="ARBA00022737"/>
    </source>
</evidence>
<dbReference type="SMART" id="SM00209">
    <property type="entry name" value="TSP1"/>
    <property type="match status" value="2"/>
</dbReference>
<feature type="non-terminal residue" evidence="7">
    <location>
        <position position="837"/>
    </location>
</feature>
<name>A0A8B6BI15_MYTGA</name>
<dbReference type="InterPro" id="IPR000884">
    <property type="entry name" value="TSP1_rpt"/>
</dbReference>
<dbReference type="InterPro" id="IPR013098">
    <property type="entry name" value="Ig_I-set"/>
</dbReference>
<feature type="domain" description="Ig-like" evidence="6">
    <location>
        <begin position="1"/>
        <end position="90"/>
    </location>
</feature>
<evidence type="ECO:0000313" key="8">
    <source>
        <dbReference type="Proteomes" id="UP000596742"/>
    </source>
</evidence>
<reference evidence="7" key="1">
    <citation type="submission" date="2018-11" db="EMBL/GenBank/DDBJ databases">
        <authorList>
            <person name="Alioto T."/>
            <person name="Alioto T."/>
        </authorList>
    </citation>
    <scope>NUCLEOTIDE SEQUENCE</scope>
</reference>